<evidence type="ECO:0000256" key="3">
    <source>
        <dbReference type="ARBA" id="ARBA00023163"/>
    </source>
</evidence>
<evidence type="ECO:0000256" key="1">
    <source>
        <dbReference type="ARBA" id="ARBA00023015"/>
    </source>
</evidence>
<dbReference type="EMBL" id="BAAAON010000001">
    <property type="protein sequence ID" value="GAA2173652.1"/>
    <property type="molecule type" value="Genomic_DNA"/>
</dbReference>
<evidence type="ECO:0000259" key="4">
    <source>
        <dbReference type="PROSITE" id="PS50932"/>
    </source>
</evidence>
<dbReference type="Proteomes" id="UP001500974">
    <property type="component" value="Unassembled WGS sequence"/>
</dbReference>
<evidence type="ECO:0000256" key="2">
    <source>
        <dbReference type="ARBA" id="ARBA00023125"/>
    </source>
</evidence>
<keyword evidence="2 5" id="KW-0238">DNA-binding</keyword>
<dbReference type="InterPro" id="IPR010982">
    <property type="entry name" value="Lambda_DNA-bd_dom_sf"/>
</dbReference>
<dbReference type="Pfam" id="PF13377">
    <property type="entry name" value="Peripla_BP_3"/>
    <property type="match status" value="1"/>
</dbReference>
<reference evidence="5 6" key="1">
    <citation type="journal article" date="2019" name="Int. J. Syst. Evol. Microbiol.">
        <title>The Global Catalogue of Microorganisms (GCM) 10K type strain sequencing project: providing services to taxonomists for standard genome sequencing and annotation.</title>
        <authorList>
            <consortium name="The Broad Institute Genomics Platform"/>
            <consortium name="The Broad Institute Genome Sequencing Center for Infectious Disease"/>
            <person name="Wu L."/>
            <person name="Ma J."/>
        </authorList>
    </citation>
    <scope>NUCLEOTIDE SEQUENCE [LARGE SCALE GENOMIC DNA]</scope>
    <source>
        <strain evidence="5 6">JCM 14917</strain>
    </source>
</reference>
<gene>
    <name evidence="5" type="ORF">GCM10009784_08880</name>
</gene>
<protein>
    <submittedName>
        <fullName evidence="5">LacI family DNA-binding transcriptional regulator</fullName>
    </submittedName>
</protein>
<dbReference type="CDD" id="cd01392">
    <property type="entry name" value="HTH_LacI"/>
    <property type="match status" value="1"/>
</dbReference>
<keyword evidence="3" id="KW-0804">Transcription</keyword>
<organism evidence="5 6">
    <name type="scientific">Arthrobacter parietis</name>
    <dbReference type="NCBI Taxonomy" id="271434"/>
    <lineage>
        <taxon>Bacteria</taxon>
        <taxon>Bacillati</taxon>
        <taxon>Actinomycetota</taxon>
        <taxon>Actinomycetes</taxon>
        <taxon>Micrococcales</taxon>
        <taxon>Micrococcaceae</taxon>
        <taxon>Arthrobacter</taxon>
    </lineage>
</organism>
<proteinExistence type="predicted"/>
<dbReference type="InterPro" id="IPR000843">
    <property type="entry name" value="HTH_LacI"/>
</dbReference>
<dbReference type="InterPro" id="IPR028082">
    <property type="entry name" value="Peripla_BP_I"/>
</dbReference>
<dbReference type="PROSITE" id="PS00356">
    <property type="entry name" value="HTH_LACI_1"/>
    <property type="match status" value="1"/>
</dbReference>
<dbReference type="PROSITE" id="PS50932">
    <property type="entry name" value="HTH_LACI_2"/>
    <property type="match status" value="1"/>
</dbReference>
<dbReference type="GO" id="GO:0003677">
    <property type="term" value="F:DNA binding"/>
    <property type="evidence" value="ECO:0007669"/>
    <property type="project" value="UniProtKB-KW"/>
</dbReference>
<dbReference type="PANTHER" id="PTHR30146:SF153">
    <property type="entry name" value="LACTOSE OPERON REPRESSOR"/>
    <property type="match status" value="1"/>
</dbReference>
<evidence type="ECO:0000313" key="6">
    <source>
        <dbReference type="Proteomes" id="UP001500974"/>
    </source>
</evidence>
<dbReference type="Gene3D" id="1.10.260.40">
    <property type="entry name" value="lambda repressor-like DNA-binding domains"/>
    <property type="match status" value="1"/>
</dbReference>
<sequence length="335" mass="35553">MATMNDVAREAGVSLSTVSYVLSGKRTISEETRLAVQSAIRKLDYSPHSGARALASNRSNVLGLMAPLRADVNVSVIMQFVAAVVTTARTYNQDVLLLTQDDAGGLERVTSQSMVDGLLMMDIEARDPRIPLLAKLRKPAVLIGLPDDPQGLSCVDFDFAGASRTAVRHLVDLNHRSIGFIGSPQASLERHATYADRARKGFTEACEAAGVGSVLRACEASMAALTEALTAVLDDDGAATAVTALVVHNEGLLPLLHEALAGRGLHIPEDISVVVIAPEDVALAAARPWTAVSIPAHDIGRAAVEMVMDRLNSDKPVEVRLIVPTLVQRETSSAR</sequence>
<dbReference type="CDD" id="cd06267">
    <property type="entry name" value="PBP1_LacI_sugar_binding-like"/>
    <property type="match status" value="1"/>
</dbReference>
<dbReference type="SUPFAM" id="SSF47413">
    <property type="entry name" value="lambda repressor-like DNA-binding domains"/>
    <property type="match status" value="1"/>
</dbReference>
<dbReference type="SUPFAM" id="SSF53822">
    <property type="entry name" value="Periplasmic binding protein-like I"/>
    <property type="match status" value="1"/>
</dbReference>
<comment type="caution">
    <text evidence="5">The sequence shown here is derived from an EMBL/GenBank/DDBJ whole genome shotgun (WGS) entry which is preliminary data.</text>
</comment>
<dbReference type="PANTHER" id="PTHR30146">
    <property type="entry name" value="LACI-RELATED TRANSCRIPTIONAL REPRESSOR"/>
    <property type="match status" value="1"/>
</dbReference>
<feature type="domain" description="HTH lacI-type" evidence="4">
    <location>
        <begin position="2"/>
        <end position="56"/>
    </location>
</feature>
<name>A0ABN3AR08_9MICC</name>
<evidence type="ECO:0000313" key="5">
    <source>
        <dbReference type="EMBL" id="GAA2173652.1"/>
    </source>
</evidence>
<keyword evidence="1" id="KW-0805">Transcription regulation</keyword>
<dbReference type="Gene3D" id="3.40.50.2300">
    <property type="match status" value="2"/>
</dbReference>
<dbReference type="InterPro" id="IPR046335">
    <property type="entry name" value="LacI/GalR-like_sensor"/>
</dbReference>
<keyword evidence="6" id="KW-1185">Reference proteome</keyword>
<dbReference type="SMART" id="SM00354">
    <property type="entry name" value="HTH_LACI"/>
    <property type="match status" value="1"/>
</dbReference>
<accession>A0ABN3AR08</accession>
<dbReference type="Pfam" id="PF00356">
    <property type="entry name" value="LacI"/>
    <property type="match status" value="1"/>
</dbReference>